<feature type="compositionally biased region" description="Polar residues" evidence="1">
    <location>
        <begin position="153"/>
        <end position="163"/>
    </location>
</feature>
<sequence>MWSASLRSAMLLAFVLTASSLPHSKPDEAVGVYEHAIVETNANETAPLQNPKTDSKDPLTTTNHTSNVTNVTTTISPNAAPVSSGSDLKRPTADIARNTSFEGSLSSGTVDKQANRADTPAPVVVPGPEPASGQLSSGDSKDVILASSFGGDQKNNQSSSNPGEDSFFPSIPIIILLVIIVLLLALTLCAVYSGESSEYVIEHPEETDNSVSSSQDDEGFDTIEFEDSDAMVPYGGPAKPHQTALVLKSNNMLPYRNLTVVPQHDAVMQYRQSNDFFDSRDSKTQVFTNFYESVPEIEYRETLHLLG</sequence>
<gene>
    <name evidence="4" type="ORF">L596_011015</name>
</gene>
<proteinExistence type="predicted"/>
<feature type="compositionally biased region" description="Low complexity" evidence="1">
    <location>
        <begin position="60"/>
        <end position="74"/>
    </location>
</feature>
<evidence type="ECO:0000256" key="3">
    <source>
        <dbReference type="SAM" id="SignalP"/>
    </source>
</evidence>
<feature type="region of interest" description="Disordered" evidence="1">
    <location>
        <begin position="41"/>
        <end position="139"/>
    </location>
</feature>
<keyword evidence="2" id="KW-0472">Membrane</keyword>
<evidence type="ECO:0000313" key="4">
    <source>
        <dbReference type="EMBL" id="TKR86420.1"/>
    </source>
</evidence>
<keyword evidence="2" id="KW-0812">Transmembrane</keyword>
<evidence type="ECO:0000256" key="1">
    <source>
        <dbReference type="SAM" id="MobiDB-lite"/>
    </source>
</evidence>
<feature type="compositionally biased region" description="Polar residues" evidence="1">
    <location>
        <begin position="75"/>
        <end position="86"/>
    </location>
</feature>
<comment type="caution">
    <text evidence="4">The sequence shown here is derived from an EMBL/GenBank/DDBJ whole genome shotgun (WGS) entry which is preliminary data.</text>
</comment>
<dbReference type="AlphaFoldDB" id="A0A4U5NTD1"/>
<keyword evidence="3" id="KW-0732">Signal</keyword>
<name>A0A4U5NTD1_STECR</name>
<feature type="compositionally biased region" description="Polar residues" evidence="1">
    <location>
        <begin position="97"/>
        <end position="112"/>
    </location>
</feature>
<evidence type="ECO:0008006" key="6">
    <source>
        <dbReference type="Google" id="ProtNLM"/>
    </source>
</evidence>
<feature type="transmembrane region" description="Helical" evidence="2">
    <location>
        <begin position="167"/>
        <end position="192"/>
    </location>
</feature>
<evidence type="ECO:0000256" key="2">
    <source>
        <dbReference type="SAM" id="Phobius"/>
    </source>
</evidence>
<organism evidence="4 5">
    <name type="scientific">Steinernema carpocapsae</name>
    <name type="common">Entomopathogenic nematode</name>
    <dbReference type="NCBI Taxonomy" id="34508"/>
    <lineage>
        <taxon>Eukaryota</taxon>
        <taxon>Metazoa</taxon>
        <taxon>Ecdysozoa</taxon>
        <taxon>Nematoda</taxon>
        <taxon>Chromadorea</taxon>
        <taxon>Rhabditida</taxon>
        <taxon>Tylenchina</taxon>
        <taxon>Panagrolaimomorpha</taxon>
        <taxon>Strongyloidoidea</taxon>
        <taxon>Steinernematidae</taxon>
        <taxon>Steinernema</taxon>
    </lineage>
</organism>
<keyword evidence="5" id="KW-1185">Reference proteome</keyword>
<feature type="compositionally biased region" description="Polar residues" evidence="1">
    <location>
        <begin position="41"/>
        <end position="52"/>
    </location>
</feature>
<accession>A0A4U5NTD1</accession>
<feature type="signal peptide" evidence="3">
    <location>
        <begin position="1"/>
        <end position="20"/>
    </location>
</feature>
<feature type="region of interest" description="Disordered" evidence="1">
    <location>
        <begin position="144"/>
        <end position="163"/>
    </location>
</feature>
<dbReference type="Proteomes" id="UP000298663">
    <property type="component" value="Unassembled WGS sequence"/>
</dbReference>
<evidence type="ECO:0000313" key="5">
    <source>
        <dbReference type="Proteomes" id="UP000298663"/>
    </source>
</evidence>
<dbReference type="EMBL" id="AZBU02000003">
    <property type="protein sequence ID" value="TKR86420.1"/>
    <property type="molecule type" value="Genomic_DNA"/>
</dbReference>
<protein>
    <recommendedName>
        <fullName evidence="6">SEA domain-containing protein</fullName>
    </recommendedName>
</protein>
<reference evidence="4 5" key="2">
    <citation type="journal article" date="2019" name="G3 (Bethesda)">
        <title>Hybrid Assembly of the Genome of the Entomopathogenic Nematode Steinernema carpocapsae Identifies the X-Chromosome.</title>
        <authorList>
            <person name="Serra L."/>
            <person name="Macchietto M."/>
            <person name="Macias-Munoz A."/>
            <person name="McGill C.J."/>
            <person name="Rodriguez I.M."/>
            <person name="Rodriguez B."/>
            <person name="Murad R."/>
            <person name="Mortazavi A."/>
        </authorList>
    </citation>
    <scope>NUCLEOTIDE SEQUENCE [LARGE SCALE GENOMIC DNA]</scope>
    <source>
        <strain evidence="4 5">ALL</strain>
    </source>
</reference>
<keyword evidence="2" id="KW-1133">Transmembrane helix</keyword>
<feature type="chain" id="PRO_5020560838" description="SEA domain-containing protein" evidence="3">
    <location>
        <begin position="21"/>
        <end position="307"/>
    </location>
</feature>
<reference evidence="4 5" key="1">
    <citation type="journal article" date="2015" name="Genome Biol.">
        <title>Comparative genomics of Steinernema reveals deeply conserved gene regulatory networks.</title>
        <authorList>
            <person name="Dillman A.R."/>
            <person name="Macchietto M."/>
            <person name="Porter C.F."/>
            <person name="Rogers A."/>
            <person name="Williams B."/>
            <person name="Antoshechkin I."/>
            <person name="Lee M.M."/>
            <person name="Goodwin Z."/>
            <person name="Lu X."/>
            <person name="Lewis E.E."/>
            <person name="Goodrich-Blair H."/>
            <person name="Stock S.P."/>
            <person name="Adams B.J."/>
            <person name="Sternberg P.W."/>
            <person name="Mortazavi A."/>
        </authorList>
    </citation>
    <scope>NUCLEOTIDE SEQUENCE [LARGE SCALE GENOMIC DNA]</scope>
    <source>
        <strain evidence="4 5">ALL</strain>
    </source>
</reference>